<feature type="chain" id="PRO_5038919853" evidence="4">
    <location>
        <begin position="23"/>
        <end position="256"/>
    </location>
</feature>
<dbReference type="Pfam" id="PF04231">
    <property type="entry name" value="Endonuclease_1"/>
    <property type="match status" value="1"/>
</dbReference>
<dbReference type="SUPFAM" id="SSF54060">
    <property type="entry name" value="His-Me finger endonucleases"/>
    <property type="match status" value="1"/>
</dbReference>
<evidence type="ECO:0000256" key="1">
    <source>
        <dbReference type="ARBA" id="ARBA00022722"/>
    </source>
</evidence>
<dbReference type="AlphaFoldDB" id="A0A919M4P7"/>
<evidence type="ECO:0000256" key="2">
    <source>
        <dbReference type="ARBA" id="ARBA00022801"/>
    </source>
</evidence>
<organism evidence="5 6">
    <name type="scientific">Actinoplanes cyaneus</name>
    <dbReference type="NCBI Taxonomy" id="52696"/>
    <lineage>
        <taxon>Bacteria</taxon>
        <taxon>Bacillati</taxon>
        <taxon>Actinomycetota</taxon>
        <taxon>Actinomycetes</taxon>
        <taxon>Micromonosporales</taxon>
        <taxon>Micromonosporaceae</taxon>
        <taxon>Actinoplanes</taxon>
    </lineage>
</organism>
<dbReference type="Proteomes" id="UP000619479">
    <property type="component" value="Unassembled WGS sequence"/>
</dbReference>
<keyword evidence="1" id="KW-0540">Nuclease</keyword>
<keyword evidence="2" id="KW-0378">Hydrolase</keyword>
<evidence type="ECO:0000256" key="3">
    <source>
        <dbReference type="SAM" id="MobiDB-lite"/>
    </source>
</evidence>
<dbReference type="PANTHER" id="PTHR33607">
    <property type="entry name" value="ENDONUCLEASE-1"/>
    <property type="match status" value="1"/>
</dbReference>
<protein>
    <submittedName>
        <fullName evidence="5">Extracellular ribonuclease</fullName>
    </submittedName>
</protein>
<feature type="region of interest" description="Disordered" evidence="3">
    <location>
        <begin position="117"/>
        <end position="165"/>
    </location>
</feature>
<feature type="compositionally biased region" description="Basic and acidic residues" evidence="3">
    <location>
        <begin position="147"/>
        <end position="165"/>
    </location>
</feature>
<evidence type="ECO:0000256" key="4">
    <source>
        <dbReference type="SAM" id="SignalP"/>
    </source>
</evidence>
<evidence type="ECO:0000313" key="5">
    <source>
        <dbReference type="EMBL" id="GID69605.1"/>
    </source>
</evidence>
<comment type="caution">
    <text evidence="5">The sequence shown here is derived from an EMBL/GenBank/DDBJ whole genome shotgun (WGS) entry which is preliminary data.</text>
</comment>
<dbReference type="InterPro" id="IPR007346">
    <property type="entry name" value="Endonuclease-I"/>
</dbReference>
<feature type="signal peptide" evidence="4">
    <location>
        <begin position="1"/>
        <end position="22"/>
    </location>
</feature>
<sequence>MRVLATTVLVGLFASTVPQAPAAAAPPVNYYAAAQGKHGAALKDALHDIISTNVTVFKYPKVWDILKDTDRDPAKPGNVICIYSRKSIPWSQHGPDDTDWNREHVWAKSHGNFGIDPGAGTDVHHLRPSKVPINRERSNLDFDESDGPAKTEPRSGIDRDSWEPREEVKGDIARMIFYMAVRYEGGDGGPDLEPDNRTIIRSTEPRHGRISTLLTWNDADPPDASEMRRNDAIFEHWQHNRNPFIDHPEWVDDIYG</sequence>
<keyword evidence="6" id="KW-1185">Reference proteome</keyword>
<gene>
    <name evidence="5" type="primary">bsn</name>
    <name evidence="5" type="ORF">Acy02nite_74860</name>
</gene>
<dbReference type="GO" id="GO:0016787">
    <property type="term" value="F:hydrolase activity"/>
    <property type="evidence" value="ECO:0007669"/>
    <property type="project" value="UniProtKB-KW"/>
</dbReference>
<evidence type="ECO:0000313" key="6">
    <source>
        <dbReference type="Proteomes" id="UP000619479"/>
    </source>
</evidence>
<dbReference type="PANTHER" id="PTHR33607:SF2">
    <property type="entry name" value="ENDONUCLEASE-1"/>
    <property type="match status" value="1"/>
</dbReference>
<dbReference type="GO" id="GO:0004518">
    <property type="term" value="F:nuclease activity"/>
    <property type="evidence" value="ECO:0007669"/>
    <property type="project" value="UniProtKB-KW"/>
</dbReference>
<dbReference type="EMBL" id="BOMH01000063">
    <property type="protein sequence ID" value="GID69605.1"/>
    <property type="molecule type" value="Genomic_DNA"/>
</dbReference>
<name>A0A919M4P7_9ACTN</name>
<proteinExistence type="predicted"/>
<dbReference type="InterPro" id="IPR044925">
    <property type="entry name" value="His-Me_finger_sf"/>
</dbReference>
<accession>A0A919M4P7</accession>
<keyword evidence="4" id="KW-0732">Signal</keyword>
<reference evidence="5" key="1">
    <citation type="submission" date="2021-01" db="EMBL/GenBank/DDBJ databases">
        <title>Whole genome shotgun sequence of Actinoplanes cyaneus NBRC 14990.</title>
        <authorList>
            <person name="Komaki H."/>
            <person name="Tamura T."/>
        </authorList>
    </citation>
    <scope>NUCLEOTIDE SEQUENCE</scope>
    <source>
        <strain evidence="5">NBRC 14990</strain>
    </source>
</reference>